<feature type="transmembrane region" description="Helical" evidence="12">
    <location>
        <begin position="99"/>
        <end position="120"/>
    </location>
</feature>
<evidence type="ECO:0000256" key="3">
    <source>
        <dbReference type="ARBA" id="ARBA00022618"/>
    </source>
</evidence>
<evidence type="ECO:0000256" key="9">
    <source>
        <dbReference type="ARBA" id="ARBA00023136"/>
    </source>
</evidence>
<keyword evidence="5 12" id="KW-0812">Transmembrane</keyword>
<dbReference type="EC" id="2.7.8.13" evidence="12 13"/>
<keyword evidence="12 14" id="KW-0460">Magnesium</keyword>
<keyword evidence="11 12" id="KW-0961">Cell wall biogenesis/degradation</keyword>
<dbReference type="InterPro" id="IPR000715">
    <property type="entry name" value="Glycosyl_transferase_4"/>
</dbReference>
<comment type="similarity">
    <text evidence="2 12">Belongs to the glycosyltransferase 4 family. MraY subfamily.</text>
</comment>
<protein>
    <recommendedName>
        <fullName evidence="12 13">Phospho-N-acetylmuramoyl-pentapeptide-transferase</fullName>
        <ecNumber evidence="12 13">2.7.8.13</ecNumber>
    </recommendedName>
    <alternativeName>
        <fullName evidence="12">UDP-MurNAc-pentapeptide phosphotransferase</fullName>
    </alternativeName>
</protein>
<dbReference type="HAMAP" id="MF_00038">
    <property type="entry name" value="MraY"/>
    <property type="match status" value="1"/>
</dbReference>
<evidence type="ECO:0000256" key="14">
    <source>
        <dbReference type="PIRSR" id="PIRSR600715-1"/>
    </source>
</evidence>
<comment type="function">
    <text evidence="12">Catalyzes the initial step of the lipid cycle reactions in the biosynthesis of the cell wall peptidoglycan: transfers peptidoglycan precursor phospho-MurNAc-pentapeptide from UDP-MurNAc-pentapeptide onto the lipid carrier undecaprenyl phosphate, yielding undecaprenyl-pyrophosphoryl-MurNAc-pentapeptide, known as lipid I.</text>
</comment>
<evidence type="ECO:0000256" key="2">
    <source>
        <dbReference type="ARBA" id="ARBA00005583"/>
    </source>
</evidence>
<dbReference type="GO" id="GO:0005886">
    <property type="term" value="C:plasma membrane"/>
    <property type="evidence" value="ECO:0007669"/>
    <property type="project" value="UniProtKB-SubCell"/>
</dbReference>
<dbReference type="PROSITE" id="PS01348">
    <property type="entry name" value="MRAY_2"/>
    <property type="match status" value="1"/>
</dbReference>
<dbReference type="GO" id="GO:0009252">
    <property type="term" value="P:peptidoglycan biosynthetic process"/>
    <property type="evidence" value="ECO:0007669"/>
    <property type="project" value="UniProtKB-UniRule"/>
</dbReference>
<keyword evidence="4 12" id="KW-0808">Transferase</keyword>
<feature type="transmembrane region" description="Helical" evidence="12">
    <location>
        <begin position="132"/>
        <end position="152"/>
    </location>
</feature>
<comment type="cofactor">
    <cofactor evidence="12 14">
        <name>Mg(2+)</name>
        <dbReference type="ChEBI" id="CHEBI:18420"/>
    </cofactor>
</comment>
<dbReference type="InterPro" id="IPR003524">
    <property type="entry name" value="PNAcMuramoyl-5peptid_Trfase"/>
</dbReference>
<dbReference type="UniPathway" id="UPA00219"/>
<proteinExistence type="inferred from homology"/>
<keyword evidence="12" id="KW-1003">Cell membrane</keyword>
<dbReference type="GO" id="GO:0008360">
    <property type="term" value="P:regulation of cell shape"/>
    <property type="evidence" value="ECO:0007669"/>
    <property type="project" value="UniProtKB-KW"/>
</dbReference>
<keyword evidence="12 14" id="KW-0479">Metal-binding</keyword>
<dbReference type="PANTHER" id="PTHR22926:SF5">
    <property type="entry name" value="PHOSPHO-N-ACETYLMURAMOYL-PENTAPEPTIDE-TRANSFERASE HOMOLOG"/>
    <property type="match status" value="1"/>
</dbReference>
<sequence length="359" mass="39856">MVYHLALLLRDYLFVFNVFKYITFRSFTAILIAFFLTLMLSPTFMERISRLQRFLGGYVREFTPEHHESKRYTPTMGGVVIVTVILVTTLLLMRLDVRYTAVLVFSTLSFALIGLIDDVLKLRNKKGLSIKVKLLLQTACATVTALLIFYWIGLETALYFPFFKELKLELGALYVPFAVFVIVGTANAVNLTDGLDGLAIGPSMTTATAFGVIAYVVGHVKISEYLGIPYVPYAGEITVFCFAIIGAGLGFLWFNAFPAQMFMGDVGALGLGSALATAAILTKSEFLLAVAGGVFVFETVTVILQIVYYRWTGGKRLFKRAPFHHHLELSGLPEPKIVVRMWIISVLLAIVSVAMLKLR</sequence>
<evidence type="ECO:0000313" key="15">
    <source>
        <dbReference type="EMBL" id="HHJ64834.1"/>
    </source>
</evidence>
<name>A0A7C5Q324_AQUAO</name>
<evidence type="ECO:0000256" key="6">
    <source>
        <dbReference type="ARBA" id="ARBA00022960"/>
    </source>
</evidence>
<evidence type="ECO:0000256" key="1">
    <source>
        <dbReference type="ARBA" id="ARBA00004141"/>
    </source>
</evidence>
<evidence type="ECO:0000256" key="10">
    <source>
        <dbReference type="ARBA" id="ARBA00023306"/>
    </source>
</evidence>
<evidence type="ECO:0000256" key="13">
    <source>
        <dbReference type="NCBIfam" id="TIGR00445"/>
    </source>
</evidence>
<feature type="transmembrane region" description="Helical" evidence="12">
    <location>
        <begin position="230"/>
        <end position="254"/>
    </location>
</feature>
<keyword evidence="8 12" id="KW-1133">Transmembrane helix</keyword>
<dbReference type="GO" id="GO:0008963">
    <property type="term" value="F:phospho-N-acetylmuramoyl-pentapeptide-transferase activity"/>
    <property type="evidence" value="ECO:0007669"/>
    <property type="project" value="UniProtKB-UniRule"/>
</dbReference>
<evidence type="ECO:0000256" key="11">
    <source>
        <dbReference type="ARBA" id="ARBA00023316"/>
    </source>
</evidence>
<reference evidence="15" key="1">
    <citation type="journal article" date="2020" name="mSystems">
        <title>Genome- and Community-Level Interaction Insights into Carbon Utilization and Element Cycling Functions of Hydrothermarchaeota in Hydrothermal Sediment.</title>
        <authorList>
            <person name="Zhou Z."/>
            <person name="Liu Y."/>
            <person name="Xu W."/>
            <person name="Pan J."/>
            <person name="Luo Z.H."/>
            <person name="Li M."/>
        </authorList>
    </citation>
    <scope>NUCLEOTIDE SEQUENCE [LARGE SCALE GENOMIC DNA]</scope>
    <source>
        <strain evidence="15">HyVt-501</strain>
    </source>
</reference>
<feature type="transmembrane region" description="Helical" evidence="12">
    <location>
        <begin position="337"/>
        <end position="356"/>
    </location>
</feature>
<feature type="transmembrane region" description="Helical" evidence="12">
    <location>
        <begin position="12"/>
        <end position="40"/>
    </location>
</feature>
<dbReference type="GO" id="GO:0071555">
    <property type="term" value="P:cell wall organization"/>
    <property type="evidence" value="ECO:0007669"/>
    <property type="project" value="UniProtKB-KW"/>
</dbReference>
<dbReference type="GO" id="GO:0046872">
    <property type="term" value="F:metal ion binding"/>
    <property type="evidence" value="ECO:0007669"/>
    <property type="project" value="UniProtKB-KW"/>
</dbReference>
<keyword evidence="9 12" id="KW-0472">Membrane</keyword>
<evidence type="ECO:0000256" key="5">
    <source>
        <dbReference type="ARBA" id="ARBA00022692"/>
    </source>
</evidence>
<comment type="catalytic activity">
    <reaction evidence="12">
        <text>UDP-N-acetyl-alpha-D-muramoyl-L-alanyl-gamma-D-glutamyl-meso-2,6-diaminopimeloyl-D-alanyl-D-alanine + di-trans,octa-cis-undecaprenyl phosphate = di-trans,octa-cis-undecaprenyl diphospho-N-acetyl-alpha-D-muramoyl-L-alanyl-D-glutamyl-meso-2,6-diaminopimeloyl-D-alanyl-D-alanine + UMP</text>
        <dbReference type="Rhea" id="RHEA:28386"/>
        <dbReference type="ChEBI" id="CHEBI:57865"/>
        <dbReference type="ChEBI" id="CHEBI:60392"/>
        <dbReference type="ChEBI" id="CHEBI:61386"/>
        <dbReference type="ChEBI" id="CHEBI:61387"/>
        <dbReference type="EC" id="2.7.8.13"/>
    </reaction>
</comment>
<evidence type="ECO:0000256" key="7">
    <source>
        <dbReference type="ARBA" id="ARBA00022984"/>
    </source>
</evidence>
<feature type="transmembrane region" description="Helical" evidence="12">
    <location>
        <begin position="172"/>
        <end position="191"/>
    </location>
</feature>
<feature type="transmembrane region" description="Helical" evidence="12">
    <location>
        <begin position="261"/>
        <end position="280"/>
    </location>
</feature>
<evidence type="ECO:0000256" key="8">
    <source>
        <dbReference type="ARBA" id="ARBA00022989"/>
    </source>
</evidence>
<dbReference type="EMBL" id="DRNB01000296">
    <property type="protein sequence ID" value="HHJ64834.1"/>
    <property type="molecule type" value="Genomic_DNA"/>
</dbReference>
<comment type="pathway">
    <text evidence="12">Cell wall biogenesis; peptidoglycan biosynthesis.</text>
</comment>
<feature type="binding site" evidence="14">
    <location>
        <position position="190"/>
    </location>
    <ligand>
        <name>Mg(2+)</name>
        <dbReference type="ChEBI" id="CHEBI:18420"/>
    </ligand>
</feature>
<keyword evidence="3 12" id="KW-0132">Cell division</keyword>
<organism evidence="15">
    <name type="scientific">Aquifex aeolicus</name>
    <dbReference type="NCBI Taxonomy" id="63363"/>
    <lineage>
        <taxon>Bacteria</taxon>
        <taxon>Pseudomonadati</taxon>
        <taxon>Aquificota</taxon>
        <taxon>Aquificia</taxon>
        <taxon>Aquificales</taxon>
        <taxon>Aquificaceae</taxon>
        <taxon>Aquifex</taxon>
    </lineage>
</organism>
<feature type="transmembrane region" description="Helical" evidence="12">
    <location>
        <begin position="198"/>
        <end position="218"/>
    </location>
</feature>
<dbReference type="PANTHER" id="PTHR22926">
    <property type="entry name" value="PHOSPHO-N-ACETYLMURAMOYL-PENTAPEPTIDE-TRANSFERASE"/>
    <property type="match status" value="1"/>
</dbReference>
<feature type="binding site" evidence="14">
    <location>
        <position position="265"/>
    </location>
    <ligand>
        <name>Mg(2+)</name>
        <dbReference type="ChEBI" id="CHEBI:18420"/>
    </ligand>
</feature>
<dbReference type="NCBIfam" id="TIGR00445">
    <property type="entry name" value="mraY"/>
    <property type="match status" value="1"/>
</dbReference>
<evidence type="ECO:0000256" key="4">
    <source>
        <dbReference type="ARBA" id="ARBA00022679"/>
    </source>
</evidence>
<gene>
    <name evidence="12" type="primary">mraY</name>
    <name evidence="15" type="ORF">ENJ61_08010</name>
</gene>
<feature type="transmembrane region" description="Helical" evidence="12">
    <location>
        <begin position="286"/>
        <end position="309"/>
    </location>
</feature>
<dbReference type="Pfam" id="PF00953">
    <property type="entry name" value="Glycos_transf_4"/>
    <property type="match status" value="1"/>
</dbReference>
<comment type="subcellular location">
    <subcellularLocation>
        <location evidence="12">Cell membrane</location>
        <topology evidence="12">Multi-pass membrane protein</topology>
    </subcellularLocation>
    <subcellularLocation>
        <location evidence="1">Membrane</location>
        <topology evidence="1">Multi-pass membrane protein</topology>
    </subcellularLocation>
</comment>
<accession>A0A7C5Q324</accession>
<dbReference type="InterPro" id="IPR018480">
    <property type="entry name" value="PNAcMuramoyl-5peptid_Trfase_CS"/>
</dbReference>
<evidence type="ECO:0000256" key="12">
    <source>
        <dbReference type="HAMAP-Rule" id="MF_00038"/>
    </source>
</evidence>
<feature type="transmembrane region" description="Helical" evidence="12">
    <location>
        <begin position="75"/>
        <end position="93"/>
    </location>
</feature>
<dbReference type="Pfam" id="PF10555">
    <property type="entry name" value="MraY_sig1"/>
    <property type="match status" value="1"/>
</dbReference>
<keyword evidence="10 12" id="KW-0131">Cell cycle</keyword>
<dbReference type="CDD" id="cd06852">
    <property type="entry name" value="GT_MraY"/>
    <property type="match status" value="1"/>
</dbReference>
<dbReference type="Proteomes" id="UP000885792">
    <property type="component" value="Unassembled WGS sequence"/>
</dbReference>
<keyword evidence="7 12" id="KW-0573">Peptidoglycan synthesis</keyword>
<comment type="caution">
    <text evidence="15">The sequence shown here is derived from an EMBL/GenBank/DDBJ whole genome shotgun (WGS) entry which is preliminary data.</text>
</comment>
<keyword evidence="6 12" id="KW-0133">Cell shape</keyword>
<dbReference type="GO" id="GO:0051301">
    <property type="term" value="P:cell division"/>
    <property type="evidence" value="ECO:0007669"/>
    <property type="project" value="UniProtKB-KW"/>
</dbReference>
<dbReference type="PROSITE" id="PS01347">
    <property type="entry name" value="MRAY_1"/>
    <property type="match status" value="1"/>
</dbReference>
<dbReference type="AlphaFoldDB" id="A0A7C5Q324"/>